<dbReference type="InterPro" id="IPR012910">
    <property type="entry name" value="Plug_dom"/>
</dbReference>
<dbReference type="EMBL" id="VNIA01000001">
    <property type="protein sequence ID" value="TYQ00197.1"/>
    <property type="molecule type" value="Genomic_DNA"/>
</dbReference>
<organism evidence="12 13">
    <name type="scientific">Tenacibaculum adriaticum</name>
    <dbReference type="NCBI Taxonomy" id="413713"/>
    <lineage>
        <taxon>Bacteria</taxon>
        <taxon>Pseudomonadati</taxon>
        <taxon>Bacteroidota</taxon>
        <taxon>Flavobacteriia</taxon>
        <taxon>Flavobacteriales</taxon>
        <taxon>Flavobacteriaceae</taxon>
        <taxon>Tenacibaculum</taxon>
    </lineage>
</organism>
<gene>
    <name evidence="12" type="ORF">C7447_101807</name>
</gene>
<proteinExistence type="inferred from homology"/>
<dbReference type="AlphaFoldDB" id="A0A5S5DYT1"/>
<sequence>MHFKLTKGIFFVRKSLLINFMRTFLFLFCSTLFAITPNNVLSQNTKIKIKIDQQVTVDEVFDIISWQTKYAFIYQDNLFKDYPKVQLKKGVINMDKLINQSLVNENLNVVLTKNNTIIIKKIDVKQEKQISGIVTDDYGLPLPNAAVIIKGTVRGTYTDFNGSYIVKVPNPRSILVFSALGYKTLEIVVGEKKIVNVQMDVSTSSLDEVVVIGYGKSKAQDLTGSVGVIKATDLNTNSNPTVESQLGGKLSGVLVTRRDGRPGGGASVQIRGLSSLLGSNEPLYVIDGIPYQPLFNDAEQNINILSFINPADIESVSVLKDASSAAIYGSRAANGVVLITTKKGTKGDKPVFEIDLKTTVQAPKFNSKFLNAEQWFSVLEVAAVNAGLAFDRESIDLGDNTNWVDEALGIGVMNTLNMSVVGATEKTNYASSFSYTDQEGIIKPSFFERYNARLNLDSEVTDKFKIGTNIAYSYSERDAGTSFNLVAKQRPDMPRHYINSDRDLNSVNYLAREEKTKRLSTSNMILGSFYGELEIVDGLKVKSSFNMSKVNTKSFTFSPKILDTSEEPIARRNDSNFENTTLVWDNTLNYSVEFNNSHNLDIVTGASWNRVINKSESINSQGFANENFLFNLGSANEITSAISNEGVSGLESFFARANYNFENKYYLTFTGRADKSTKFGPNNRWGYFPSVGLAWDISRENFMEDKTVSHLKLKSSVGVTGLASFGDFLFDTFYGTGTFYNGLNGIAPNGIPNSDLRWEKTTQLDVGIDFGLFDNKINGSLGYYSKYTNDLILEVPILLEAGGGTNQIQNVGDISNKGIEFSINANLIDKKDFKWSASFNITYQKNKVEKLGDGQIDDYANTLYLEEGQPLGIFRGHTTDGIFQTQEEIDELNAGAPDGFYQSMDTAPGDIKIVDTNEDGEINQFDKVTVGNALPEFYGGFNSSLTYKDFEFSTYFQYQLNADLIPRLFTDAKKVRANGLLSNFSTDALDAWSSTNTNTNQPRNLQSSSSFNLETLDTDVSDASYLKLKNVRLGYNINAVKDLKALIYISATDLFTITKYKGSDPEVAEFDGNTNNYNFGNDSGRYPYSRTFSLGVNLKF</sequence>
<keyword evidence="6 8" id="KW-0472">Membrane</keyword>
<dbReference type="SUPFAM" id="SSF49464">
    <property type="entry name" value="Carboxypeptidase regulatory domain-like"/>
    <property type="match status" value="1"/>
</dbReference>
<dbReference type="Proteomes" id="UP000323136">
    <property type="component" value="Unassembled WGS sequence"/>
</dbReference>
<protein>
    <submittedName>
        <fullName evidence="12">TonB-linked SusC/RagA family outer membrane protein</fullName>
    </submittedName>
</protein>
<evidence type="ECO:0000313" key="13">
    <source>
        <dbReference type="Proteomes" id="UP000323136"/>
    </source>
</evidence>
<evidence type="ECO:0000256" key="4">
    <source>
        <dbReference type="ARBA" id="ARBA00022692"/>
    </source>
</evidence>
<comment type="similarity">
    <text evidence="8 9">Belongs to the TonB-dependent receptor family.</text>
</comment>
<keyword evidence="7 8" id="KW-0998">Cell outer membrane</keyword>
<dbReference type="NCBIfam" id="TIGR04056">
    <property type="entry name" value="OMP_RagA_SusC"/>
    <property type="match status" value="1"/>
</dbReference>
<accession>A0A5S5DYT1</accession>
<dbReference type="Pfam" id="PF13715">
    <property type="entry name" value="CarbopepD_reg_2"/>
    <property type="match status" value="1"/>
</dbReference>
<dbReference type="Gene3D" id="2.40.170.20">
    <property type="entry name" value="TonB-dependent receptor, beta-barrel domain"/>
    <property type="match status" value="1"/>
</dbReference>
<dbReference type="Gene3D" id="2.170.130.10">
    <property type="entry name" value="TonB-dependent receptor, plug domain"/>
    <property type="match status" value="1"/>
</dbReference>
<evidence type="ECO:0000256" key="8">
    <source>
        <dbReference type="PROSITE-ProRule" id="PRU01360"/>
    </source>
</evidence>
<comment type="subcellular location">
    <subcellularLocation>
        <location evidence="1 8">Cell outer membrane</location>
        <topology evidence="1 8">Multi-pass membrane protein</topology>
    </subcellularLocation>
</comment>
<feature type="domain" description="TonB-dependent receptor-like beta-barrel" evidence="10">
    <location>
        <begin position="469"/>
        <end position="852"/>
    </location>
</feature>
<dbReference type="InterPro" id="IPR000531">
    <property type="entry name" value="Beta-barrel_TonB"/>
</dbReference>
<evidence type="ECO:0000256" key="7">
    <source>
        <dbReference type="ARBA" id="ARBA00023237"/>
    </source>
</evidence>
<dbReference type="PROSITE" id="PS52016">
    <property type="entry name" value="TONB_DEPENDENT_REC_3"/>
    <property type="match status" value="1"/>
</dbReference>
<keyword evidence="5 9" id="KW-0798">TonB box</keyword>
<keyword evidence="13" id="KW-1185">Reference proteome</keyword>
<keyword evidence="2 8" id="KW-0813">Transport</keyword>
<evidence type="ECO:0000256" key="2">
    <source>
        <dbReference type="ARBA" id="ARBA00022448"/>
    </source>
</evidence>
<evidence type="ECO:0000256" key="5">
    <source>
        <dbReference type="ARBA" id="ARBA00023077"/>
    </source>
</evidence>
<evidence type="ECO:0000256" key="1">
    <source>
        <dbReference type="ARBA" id="ARBA00004571"/>
    </source>
</evidence>
<reference evidence="12 13" key="1">
    <citation type="submission" date="2019-07" db="EMBL/GenBank/DDBJ databases">
        <title>Genomic Encyclopedia of Type Strains, Phase IV (KMG-IV): sequencing the most valuable type-strain genomes for metagenomic binning, comparative biology and taxonomic classification.</title>
        <authorList>
            <person name="Goeker M."/>
        </authorList>
    </citation>
    <scope>NUCLEOTIDE SEQUENCE [LARGE SCALE GENOMIC DNA]</scope>
    <source>
        <strain evidence="12 13">DSM 18961</strain>
    </source>
</reference>
<dbReference type="NCBIfam" id="TIGR04057">
    <property type="entry name" value="SusC_RagA_signa"/>
    <property type="match status" value="1"/>
</dbReference>
<keyword evidence="3 8" id="KW-1134">Transmembrane beta strand</keyword>
<keyword evidence="4 8" id="KW-0812">Transmembrane</keyword>
<dbReference type="InterPro" id="IPR023997">
    <property type="entry name" value="TonB-dep_OMP_SusC/RagA_CS"/>
</dbReference>
<dbReference type="InterPro" id="IPR036942">
    <property type="entry name" value="Beta-barrel_TonB_sf"/>
</dbReference>
<dbReference type="SUPFAM" id="SSF56935">
    <property type="entry name" value="Porins"/>
    <property type="match status" value="1"/>
</dbReference>
<dbReference type="Gene3D" id="2.60.40.1120">
    <property type="entry name" value="Carboxypeptidase-like, regulatory domain"/>
    <property type="match status" value="1"/>
</dbReference>
<evidence type="ECO:0000256" key="6">
    <source>
        <dbReference type="ARBA" id="ARBA00023136"/>
    </source>
</evidence>
<evidence type="ECO:0000313" key="12">
    <source>
        <dbReference type="EMBL" id="TYQ00197.1"/>
    </source>
</evidence>
<dbReference type="GO" id="GO:0009279">
    <property type="term" value="C:cell outer membrane"/>
    <property type="evidence" value="ECO:0007669"/>
    <property type="project" value="UniProtKB-SubCell"/>
</dbReference>
<feature type="domain" description="TonB-dependent receptor plug" evidence="11">
    <location>
        <begin position="219"/>
        <end position="336"/>
    </location>
</feature>
<dbReference type="Pfam" id="PF00593">
    <property type="entry name" value="TonB_dep_Rec_b-barrel"/>
    <property type="match status" value="1"/>
</dbReference>
<evidence type="ECO:0000256" key="3">
    <source>
        <dbReference type="ARBA" id="ARBA00022452"/>
    </source>
</evidence>
<evidence type="ECO:0000259" key="11">
    <source>
        <dbReference type="Pfam" id="PF07715"/>
    </source>
</evidence>
<evidence type="ECO:0000259" key="10">
    <source>
        <dbReference type="Pfam" id="PF00593"/>
    </source>
</evidence>
<dbReference type="Pfam" id="PF07715">
    <property type="entry name" value="Plug"/>
    <property type="match status" value="1"/>
</dbReference>
<name>A0A5S5DYT1_9FLAO</name>
<evidence type="ECO:0000256" key="9">
    <source>
        <dbReference type="RuleBase" id="RU003357"/>
    </source>
</evidence>
<comment type="caution">
    <text evidence="12">The sequence shown here is derived from an EMBL/GenBank/DDBJ whole genome shotgun (WGS) entry which is preliminary data.</text>
</comment>
<dbReference type="InterPro" id="IPR023996">
    <property type="entry name" value="TonB-dep_OMP_SusC/RagA"/>
</dbReference>
<dbReference type="InterPro" id="IPR039426">
    <property type="entry name" value="TonB-dep_rcpt-like"/>
</dbReference>
<dbReference type="InterPro" id="IPR008969">
    <property type="entry name" value="CarboxyPept-like_regulatory"/>
</dbReference>
<dbReference type="OrthoDB" id="9768177at2"/>
<dbReference type="InterPro" id="IPR037066">
    <property type="entry name" value="Plug_dom_sf"/>
</dbReference>